<gene>
    <name evidence="2" type="ORF">GCHA_3741</name>
</gene>
<comment type="caution">
    <text evidence="2">The sequence shown here is derived from an EMBL/GenBank/DDBJ whole genome shotgun (WGS) entry which is preliminary data.</text>
</comment>
<dbReference type="Proteomes" id="UP000006320">
    <property type="component" value="Unassembled WGS sequence"/>
</dbReference>
<evidence type="ECO:0000259" key="1">
    <source>
        <dbReference type="SMART" id="SM00901"/>
    </source>
</evidence>
<accession>A0AAV3V3V1</accession>
<dbReference type="EMBL" id="BAEM01000045">
    <property type="protein sequence ID" value="GAC11671.1"/>
    <property type="molecule type" value="Genomic_DNA"/>
</dbReference>
<dbReference type="InterPro" id="IPR014966">
    <property type="entry name" value="FRG-dom"/>
</dbReference>
<dbReference type="RefSeq" id="WP_007990677.1">
    <property type="nucleotide sequence ID" value="NZ_BAEM01000045.1"/>
</dbReference>
<evidence type="ECO:0000313" key="2">
    <source>
        <dbReference type="EMBL" id="GAC11671.1"/>
    </source>
</evidence>
<name>A0AAV3V3V1_9ALTE</name>
<evidence type="ECO:0000313" key="3">
    <source>
        <dbReference type="Proteomes" id="UP000006320"/>
    </source>
</evidence>
<sequence length="319" mass="37445">MVTVFKEFIIKIDKKESKCGSVRTLLGLIPELSDNETTIVFRGHADKSYDIKPSIYRKNEWHSNEDKIVREILMRCPADFSHMQTNFEKLVKMQHYDLPTRLLDITQNPLVALYFACVGADEKEKDGEIVFFKIPKKEIKYFDSDTVSVISGLAWAKDDFEIERKHERDDKAFHRSNDHALKLMHIIKQEKPYFLEKINPMHLQSVVCVKPKLDNPRVIRQEGSFLLFGIDRNKHQIPTIPDEWLYYPKERRVIIKSTDKEQILKQLATIGISRDKLFPEIDMVSQFIKNEYGLDKNEFISNHSKRISSQLKGPIFMSR</sequence>
<feature type="domain" description="FRG" evidence="1">
    <location>
        <begin position="35"/>
        <end position="130"/>
    </location>
</feature>
<dbReference type="SMART" id="SM00901">
    <property type="entry name" value="FRG"/>
    <property type="match status" value="1"/>
</dbReference>
<protein>
    <recommendedName>
        <fullName evidence="1">FRG domain-containing protein</fullName>
    </recommendedName>
</protein>
<dbReference type="Pfam" id="PF08867">
    <property type="entry name" value="FRG"/>
    <property type="match status" value="1"/>
</dbReference>
<organism evidence="2 3">
    <name type="scientific">Paraglaciecola chathamensis S18K6</name>
    <dbReference type="NCBI Taxonomy" id="1127672"/>
    <lineage>
        <taxon>Bacteria</taxon>
        <taxon>Pseudomonadati</taxon>
        <taxon>Pseudomonadota</taxon>
        <taxon>Gammaproteobacteria</taxon>
        <taxon>Alteromonadales</taxon>
        <taxon>Alteromonadaceae</taxon>
        <taxon>Paraglaciecola</taxon>
    </lineage>
</organism>
<proteinExistence type="predicted"/>
<reference evidence="2 3" key="1">
    <citation type="journal article" date="2017" name="Antonie Van Leeuwenhoek">
        <title>Rhizobium rhizosphaerae sp. nov., a novel species isolated from rice rhizosphere.</title>
        <authorList>
            <person name="Zhao J.J."/>
            <person name="Zhang J."/>
            <person name="Zhang R.J."/>
            <person name="Zhang C.W."/>
            <person name="Yin H.Q."/>
            <person name="Zhang X.X."/>
        </authorList>
    </citation>
    <scope>NUCLEOTIDE SEQUENCE [LARGE SCALE GENOMIC DNA]</scope>
    <source>
        <strain evidence="2 3">S18K6</strain>
    </source>
</reference>
<dbReference type="AlphaFoldDB" id="A0AAV3V3V1"/>